<reference evidence="2 3" key="1">
    <citation type="journal article" date="2021" name="Elife">
        <title>Chloroplast acquisition without the gene transfer in kleptoplastic sea slugs, Plakobranchus ocellatus.</title>
        <authorList>
            <person name="Maeda T."/>
            <person name="Takahashi S."/>
            <person name="Yoshida T."/>
            <person name="Shimamura S."/>
            <person name="Takaki Y."/>
            <person name="Nagai Y."/>
            <person name="Toyoda A."/>
            <person name="Suzuki Y."/>
            <person name="Arimoto A."/>
            <person name="Ishii H."/>
            <person name="Satoh N."/>
            <person name="Nishiyama T."/>
            <person name="Hasebe M."/>
            <person name="Maruyama T."/>
            <person name="Minagawa J."/>
            <person name="Obokata J."/>
            <person name="Shigenobu S."/>
        </authorList>
    </citation>
    <scope>NUCLEOTIDE SEQUENCE [LARGE SCALE GENOMIC DNA]</scope>
</reference>
<dbReference type="EMBL" id="BLXT01002491">
    <property type="protein sequence ID" value="GFN95364.1"/>
    <property type="molecule type" value="Genomic_DNA"/>
</dbReference>
<accession>A0AAV3ZLC9</accession>
<dbReference type="AlphaFoldDB" id="A0AAV3ZLC9"/>
<gene>
    <name evidence="2" type="ORF">PoB_002187000</name>
</gene>
<comment type="caution">
    <text evidence="2">The sequence shown here is derived from an EMBL/GenBank/DDBJ whole genome shotgun (WGS) entry which is preliminary data.</text>
</comment>
<evidence type="ECO:0000313" key="2">
    <source>
        <dbReference type="EMBL" id="GFN95364.1"/>
    </source>
</evidence>
<evidence type="ECO:0000256" key="1">
    <source>
        <dbReference type="SAM" id="MobiDB-lite"/>
    </source>
</evidence>
<organism evidence="2 3">
    <name type="scientific">Plakobranchus ocellatus</name>
    <dbReference type="NCBI Taxonomy" id="259542"/>
    <lineage>
        <taxon>Eukaryota</taxon>
        <taxon>Metazoa</taxon>
        <taxon>Spiralia</taxon>
        <taxon>Lophotrochozoa</taxon>
        <taxon>Mollusca</taxon>
        <taxon>Gastropoda</taxon>
        <taxon>Heterobranchia</taxon>
        <taxon>Euthyneura</taxon>
        <taxon>Panpulmonata</taxon>
        <taxon>Sacoglossa</taxon>
        <taxon>Placobranchoidea</taxon>
        <taxon>Plakobranchidae</taxon>
        <taxon>Plakobranchus</taxon>
    </lineage>
</organism>
<protein>
    <submittedName>
        <fullName evidence="2">Uncharacterized protein</fullName>
    </submittedName>
</protein>
<proteinExistence type="predicted"/>
<dbReference type="Proteomes" id="UP000735302">
    <property type="component" value="Unassembled WGS sequence"/>
</dbReference>
<sequence>MAEARCDTVAEAMEVEFSPEATDPIVRNFDLYLSTAATLTEAEAMEAQQAERRETPHRQDEEATLMSQMRYEPLPQVIVTANANLRCLYELCAPSNDWVGMFISSSSLMGAEEASMHLSVRG</sequence>
<evidence type="ECO:0000313" key="3">
    <source>
        <dbReference type="Proteomes" id="UP000735302"/>
    </source>
</evidence>
<keyword evidence="3" id="KW-1185">Reference proteome</keyword>
<feature type="region of interest" description="Disordered" evidence="1">
    <location>
        <begin position="48"/>
        <end position="67"/>
    </location>
</feature>
<name>A0AAV3ZLC9_9GAST</name>
<feature type="compositionally biased region" description="Basic and acidic residues" evidence="1">
    <location>
        <begin position="49"/>
        <end position="61"/>
    </location>
</feature>